<dbReference type="Gene3D" id="3.50.50.60">
    <property type="entry name" value="FAD/NAD(P)-binding domain"/>
    <property type="match status" value="1"/>
</dbReference>
<dbReference type="InterPro" id="IPR002938">
    <property type="entry name" value="FAD-bd"/>
</dbReference>
<evidence type="ECO:0000256" key="2">
    <source>
        <dbReference type="ARBA" id="ARBA00022630"/>
    </source>
</evidence>
<sequence>MLSTYTYPRYAYQRPPELDAPGTVPRHPVVVVGAGPVGLAAAIDLAQMGQPVVLLDDDDTVSVGSRGLCYAKRALEVLDRLGVGDAVVAKGVTWNVGRTFHGDAEVFRFNLLPEADHERPGMVNLQQYYLEQYLVERAQQLPNLTLRWKHKVTAVQPNAQGARLSVETADGSFELDADWLVVADGARSPIRRMLGLDIEGKVFQDRFLIADVVMRADFPAERWFWFDPPFHRNQSVLLHREADNVWRIDFQLGWDADPEAEKQPERVIPRIQAMLGPDHAFDLEWVSVYTFQCRRMTSFRHGRVLFAGDAAHQVSPFGARGANSGLQDTDNLVWKLDLVMRGLAPEALLDSYSAERVAAADENLMNSTRSTDFITPKSQVSRDFRNAVLTLAGEHAFARALVNSGRLSVPAHLLDSALNTPDAAPFEGLMRPGAPMADAPVQRQGRPGWLLREAGNRFQLMLFVPTAESLSAAQREAIARLADAPIPVHTLLVAERDGVAPAGATLVVDATGTARHRYDARPGTAYLLRPDQHVAARWRQLDAAAVRAAVARATCQD</sequence>
<keyword evidence="3" id="KW-0274">FAD</keyword>
<dbReference type="EMBL" id="JBBUTH010000007">
    <property type="protein sequence ID" value="MEK8051390.1"/>
    <property type="molecule type" value="Genomic_DNA"/>
</dbReference>
<accession>A0ABU9CLG2</accession>
<keyword evidence="2" id="KW-0285">Flavoprotein</keyword>
<organism evidence="5 6">
    <name type="scientific">Pseudaquabacterium inlustre</name>
    <dbReference type="NCBI Taxonomy" id="2984192"/>
    <lineage>
        <taxon>Bacteria</taxon>
        <taxon>Pseudomonadati</taxon>
        <taxon>Pseudomonadota</taxon>
        <taxon>Betaproteobacteria</taxon>
        <taxon>Burkholderiales</taxon>
        <taxon>Sphaerotilaceae</taxon>
        <taxon>Pseudaquabacterium</taxon>
    </lineage>
</organism>
<dbReference type="Proteomes" id="UP001365405">
    <property type="component" value="Unassembled WGS sequence"/>
</dbReference>
<proteinExistence type="predicted"/>
<dbReference type="Pfam" id="PF01494">
    <property type="entry name" value="FAD_binding_3"/>
    <property type="match status" value="1"/>
</dbReference>
<dbReference type="RefSeq" id="WP_341411074.1">
    <property type="nucleotide sequence ID" value="NZ_JBBUTH010000007.1"/>
</dbReference>
<name>A0ABU9CLG2_9BURK</name>
<evidence type="ECO:0000256" key="1">
    <source>
        <dbReference type="ARBA" id="ARBA00001974"/>
    </source>
</evidence>
<comment type="cofactor">
    <cofactor evidence="1">
        <name>FAD</name>
        <dbReference type="ChEBI" id="CHEBI:57692"/>
    </cofactor>
</comment>
<dbReference type="PANTHER" id="PTHR43004:SF19">
    <property type="entry name" value="BINDING MONOOXYGENASE, PUTATIVE (JCVI)-RELATED"/>
    <property type="match status" value="1"/>
</dbReference>
<dbReference type="Gene3D" id="3.40.30.120">
    <property type="match status" value="1"/>
</dbReference>
<evidence type="ECO:0000313" key="6">
    <source>
        <dbReference type="Proteomes" id="UP001365405"/>
    </source>
</evidence>
<dbReference type="Gene3D" id="3.30.70.2450">
    <property type="match status" value="1"/>
</dbReference>
<feature type="domain" description="FAD-binding" evidence="4">
    <location>
        <begin position="28"/>
        <end position="366"/>
    </location>
</feature>
<comment type="caution">
    <text evidence="5">The sequence shown here is derived from an EMBL/GenBank/DDBJ whole genome shotgun (WGS) entry which is preliminary data.</text>
</comment>
<reference evidence="5 6" key="1">
    <citation type="submission" date="2024-04" db="EMBL/GenBank/DDBJ databases">
        <title>Novel species of the genus Ideonella isolated from streams.</title>
        <authorList>
            <person name="Lu H."/>
        </authorList>
    </citation>
    <scope>NUCLEOTIDE SEQUENCE [LARGE SCALE GENOMIC DNA]</scope>
    <source>
        <strain evidence="5 6">DXS22W</strain>
    </source>
</reference>
<evidence type="ECO:0000259" key="4">
    <source>
        <dbReference type="Pfam" id="PF01494"/>
    </source>
</evidence>
<dbReference type="PANTHER" id="PTHR43004">
    <property type="entry name" value="TRK SYSTEM POTASSIUM UPTAKE PROTEIN"/>
    <property type="match status" value="1"/>
</dbReference>
<dbReference type="InterPro" id="IPR050641">
    <property type="entry name" value="RIFMO-like"/>
</dbReference>
<keyword evidence="6" id="KW-1185">Reference proteome</keyword>
<dbReference type="InterPro" id="IPR036188">
    <property type="entry name" value="FAD/NAD-bd_sf"/>
</dbReference>
<protein>
    <submittedName>
        <fullName evidence="5">FAD-dependent oxidoreductase</fullName>
    </submittedName>
</protein>
<evidence type="ECO:0000313" key="5">
    <source>
        <dbReference type="EMBL" id="MEK8051390.1"/>
    </source>
</evidence>
<dbReference type="SUPFAM" id="SSF51905">
    <property type="entry name" value="FAD/NAD(P)-binding domain"/>
    <property type="match status" value="1"/>
</dbReference>
<dbReference type="NCBIfam" id="NF006002">
    <property type="entry name" value="PRK08132.1"/>
    <property type="match status" value="1"/>
</dbReference>
<dbReference type="PRINTS" id="PR00420">
    <property type="entry name" value="RNGMNOXGNASE"/>
</dbReference>
<evidence type="ECO:0000256" key="3">
    <source>
        <dbReference type="ARBA" id="ARBA00022827"/>
    </source>
</evidence>
<gene>
    <name evidence="5" type="ORF">AACH10_14150</name>
</gene>